<evidence type="ECO:0000256" key="7">
    <source>
        <dbReference type="SAM" id="Phobius"/>
    </source>
</evidence>
<feature type="transmembrane region" description="Helical" evidence="7">
    <location>
        <begin position="301"/>
        <end position="325"/>
    </location>
</feature>
<feature type="transmembrane region" description="Helical" evidence="7">
    <location>
        <begin position="7"/>
        <end position="23"/>
    </location>
</feature>
<keyword evidence="6 7" id="KW-0472">Membrane</keyword>
<keyword evidence="3" id="KW-1003">Cell membrane</keyword>
<dbReference type="KEGG" id="kpm:KPHS_20340"/>
<dbReference type="GO" id="GO:0005886">
    <property type="term" value="C:plasma membrane"/>
    <property type="evidence" value="ECO:0007669"/>
    <property type="project" value="UniProtKB-SubCell"/>
</dbReference>
<dbReference type="PANTHER" id="PTHR43141:SF4">
    <property type="entry name" value="CYTOCHROME BD2 SUBUNIT II"/>
    <property type="match status" value="1"/>
</dbReference>
<dbReference type="GO" id="GO:0070069">
    <property type="term" value="C:cytochrome complex"/>
    <property type="evidence" value="ECO:0007669"/>
    <property type="project" value="TreeGrafter"/>
</dbReference>
<keyword evidence="9" id="KW-1185">Reference proteome</keyword>
<dbReference type="PANTHER" id="PTHR43141">
    <property type="entry name" value="CYTOCHROME BD2 SUBUNIT II"/>
    <property type="match status" value="1"/>
</dbReference>
<dbReference type="Pfam" id="PF02322">
    <property type="entry name" value="Cyt_bd_oxida_II"/>
    <property type="match status" value="1"/>
</dbReference>
<dbReference type="GO" id="GO:0019646">
    <property type="term" value="P:aerobic electron transport chain"/>
    <property type="evidence" value="ECO:0007669"/>
    <property type="project" value="TreeGrafter"/>
</dbReference>
<dbReference type="GO" id="GO:0009055">
    <property type="term" value="F:electron transfer activity"/>
    <property type="evidence" value="ECO:0007669"/>
    <property type="project" value="TreeGrafter"/>
</dbReference>
<dbReference type="RefSeq" id="WP_004140509.1">
    <property type="nucleotide sequence ID" value="NC_016845.1"/>
</dbReference>
<comment type="subcellular location">
    <subcellularLocation>
        <location evidence="1">Cell membrane</location>
        <topology evidence="1">Multi-pass membrane protein</topology>
    </subcellularLocation>
</comment>
<dbReference type="RefSeq" id="YP_005226334.1">
    <property type="nucleotide sequence ID" value="NC_016845.1"/>
</dbReference>
<name>A0A0H3GRC8_KLEPH</name>
<evidence type="ECO:0000256" key="3">
    <source>
        <dbReference type="ARBA" id="ARBA00022475"/>
    </source>
</evidence>
<organism evidence="8 9">
    <name type="scientific">Klebsiella pneumoniae subsp. pneumoniae (strain HS11286)</name>
    <dbReference type="NCBI Taxonomy" id="1125630"/>
    <lineage>
        <taxon>Bacteria</taxon>
        <taxon>Pseudomonadati</taxon>
        <taxon>Pseudomonadota</taxon>
        <taxon>Gammaproteobacteria</taxon>
        <taxon>Enterobacterales</taxon>
        <taxon>Enterobacteriaceae</taxon>
        <taxon>Klebsiella/Raoultella group</taxon>
        <taxon>Klebsiella</taxon>
        <taxon>Klebsiella pneumoniae complex</taxon>
    </lineage>
</organism>
<dbReference type="HOGENOM" id="CLU_049294_1_0_6"/>
<feature type="transmembrane region" description="Helical" evidence="7">
    <location>
        <begin position="74"/>
        <end position="96"/>
    </location>
</feature>
<dbReference type="EMBL" id="CP003200">
    <property type="protein sequence ID" value="AEW60732.1"/>
    <property type="molecule type" value="Genomic_DNA"/>
</dbReference>
<dbReference type="GO" id="GO:0016682">
    <property type="term" value="F:oxidoreductase activity, acting on diphenols and related substances as donors, oxygen as acceptor"/>
    <property type="evidence" value="ECO:0007669"/>
    <property type="project" value="TreeGrafter"/>
</dbReference>
<keyword evidence="4 7" id="KW-0812">Transmembrane</keyword>
<dbReference type="InterPro" id="IPR003317">
    <property type="entry name" value="Cyt-d_oxidase_su2"/>
</dbReference>
<evidence type="ECO:0000313" key="8">
    <source>
        <dbReference type="EMBL" id="AEW60732.1"/>
    </source>
</evidence>
<keyword evidence="5 7" id="KW-1133">Transmembrane helix</keyword>
<evidence type="ECO:0000256" key="2">
    <source>
        <dbReference type="ARBA" id="ARBA00007543"/>
    </source>
</evidence>
<evidence type="ECO:0000256" key="4">
    <source>
        <dbReference type="ARBA" id="ARBA00022692"/>
    </source>
</evidence>
<feature type="transmembrane region" description="Helical" evidence="7">
    <location>
        <begin position="260"/>
        <end position="281"/>
    </location>
</feature>
<dbReference type="Proteomes" id="UP000007841">
    <property type="component" value="Chromosome"/>
</dbReference>
<proteinExistence type="inferred from homology"/>
<dbReference type="GeneID" id="11847052"/>
<evidence type="ECO:0000256" key="5">
    <source>
        <dbReference type="ARBA" id="ARBA00022989"/>
    </source>
</evidence>
<comment type="similarity">
    <text evidence="2">Belongs to the cytochrome ubiquinol oxidase subunit 2 family.</text>
</comment>
<dbReference type="NCBIfam" id="TIGR00203">
    <property type="entry name" value="cydB"/>
    <property type="match status" value="1"/>
</dbReference>
<feature type="transmembrane region" description="Helical" evidence="7">
    <location>
        <begin position="199"/>
        <end position="217"/>
    </location>
</feature>
<evidence type="ECO:0000313" key="9">
    <source>
        <dbReference type="Proteomes" id="UP000007841"/>
    </source>
</evidence>
<evidence type="ECO:0000256" key="1">
    <source>
        <dbReference type="ARBA" id="ARBA00004651"/>
    </source>
</evidence>
<feature type="transmembrane region" description="Helical" evidence="7">
    <location>
        <begin position="158"/>
        <end position="179"/>
    </location>
</feature>
<accession>A0A0H3GRC8</accession>
<dbReference type="AlphaFoldDB" id="A0A0H3GRC8"/>
<gene>
    <name evidence="8" type="ordered locus">KPHS_20340</name>
</gene>
<feature type="transmembrane region" description="Helical" evidence="7">
    <location>
        <begin position="229"/>
        <end position="248"/>
    </location>
</feature>
<sequence>MSIDISVIWFVIIVFATLMYIVMDGFDLGIGMLFSVVHDGEERDVMVNSVAPVWDGNETWLVLGGAGLFGAFPLAYAVITDALVIPLTAMLIGLIFRGVAFEFRFKAVPSHRIFWDYAFAGGSLLATFSQGIVVGAFINGFAVADRRFAGSTLDWLTPFNLFCGLGLVVAYLLLGTTWLIMKSEGALQQRMRELTRKVLLALMAVIAVVSVWTPLGWRYVAERWFTLPNFFWFVPVPILVLALSLWIWRLSARPASHARPFILTLGLIFLGFSGLGISVWPNIIPPHISLWDAAAPPSSQVFMLPGALLIIPVILMYTAWSYYVFRGKVSGSEGYH</sequence>
<feature type="transmembrane region" description="Helical" evidence="7">
    <location>
        <begin position="117"/>
        <end position="138"/>
    </location>
</feature>
<dbReference type="STRING" id="1125630.KPHS_20340"/>
<reference evidence="8 9" key="1">
    <citation type="journal article" date="2012" name="J. Bacteriol.">
        <title>Complete genome sequence of Klebsiella pneumoniae subsp. pneumoniae HS11286, a multidrug-resistant strain isolated from human sputum.</title>
        <authorList>
            <person name="Liu P."/>
            <person name="Li P."/>
            <person name="Jiang X."/>
            <person name="Bi D."/>
            <person name="Xie Y."/>
            <person name="Tai C."/>
            <person name="Deng Z."/>
            <person name="Rajakumar K."/>
            <person name="Ou H.Y."/>
        </authorList>
    </citation>
    <scope>NUCLEOTIDE SEQUENCE [LARGE SCALE GENOMIC DNA]</scope>
    <source>
        <strain evidence="8 9">HS11286</strain>
    </source>
</reference>
<evidence type="ECO:0000256" key="6">
    <source>
        <dbReference type="ARBA" id="ARBA00023136"/>
    </source>
</evidence>
<dbReference type="PATRIC" id="fig|1125630.4.peg.1982"/>
<protein>
    <submittedName>
        <fullName evidence="8">Cyanide-insensitive oxidase CioB</fullName>
    </submittedName>
</protein>